<accession>A0AAE3Z8U8</accession>
<dbReference type="SUPFAM" id="SSF50118">
    <property type="entry name" value="Cell growth inhibitor/plasmid maintenance toxic component"/>
    <property type="match status" value="1"/>
</dbReference>
<keyword evidence="4" id="KW-0378">Hydrolase</keyword>
<proteinExistence type="inferred from homology"/>
<reference evidence="4" key="1">
    <citation type="submission" date="2023-07" db="EMBL/GenBank/DDBJ databases">
        <title>Sequencing the genomes of 1000 actinobacteria strains.</title>
        <authorList>
            <person name="Klenk H.-P."/>
        </authorList>
    </citation>
    <scope>NUCLEOTIDE SEQUENCE</scope>
    <source>
        <strain evidence="4">DSM 45977</strain>
    </source>
</reference>
<organism evidence="4 5">
    <name type="scientific">Haloactinomyces albus</name>
    <dbReference type="NCBI Taxonomy" id="1352928"/>
    <lineage>
        <taxon>Bacteria</taxon>
        <taxon>Bacillati</taxon>
        <taxon>Actinomycetota</taxon>
        <taxon>Actinomycetes</taxon>
        <taxon>Actinopolysporales</taxon>
        <taxon>Actinopolysporaceae</taxon>
        <taxon>Haloactinomyces</taxon>
    </lineage>
</organism>
<dbReference type="InterPro" id="IPR011067">
    <property type="entry name" value="Plasmid_toxin/cell-grow_inhib"/>
</dbReference>
<feature type="region of interest" description="Disordered" evidence="3">
    <location>
        <begin position="52"/>
        <end position="78"/>
    </location>
</feature>
<dbReference type="InterPro" id="IPR003477">
    <property type="entry name" value="PemK-like"/>
</dbReference>
<evidence type="ECO:0000256" key="1">
    <source>
        <dbReference type="ARBA" id="ARBA00007521"/>
    </source>
</evidence>
<dbReference type="EC" id="3.1.-.-" evidence="4"/>
<keyword evidence="2" id="KW-1277">Toxin-antitoxin system</keyword>
<name>A0AAE3Z8U8_9ACTN</name>
<sequence length="78" mass="8590">MQSDALLTSTLIAVPTSASAQQAAHRPEIRIGKQRTRVLVEQVQAVDPEKRFGPRVGRLSPQEEDELAEALRRAPGLF</sequence>
<dbReference type="GO" id="GO:0016787">
    <property type="term" value="F:hydrolase activity"/>
    <property type="evidence" value="ECO:0007669"/>
    <property type="project" value="UniProtKB-KW"/>
</dbReference>
<evidence type="ECO:0000313" key="5">
    <source>
        <dbReference type="Proteomes" id="UP001180845"/>
    </source>
</evidence>
<dbReference type="EMBL" id="JAVDXW010000001">
    <property type="protein sequence ID" value="MDR7300482.1"/>
    <property type="molecule type" value="Genomic_DNA"/>
</dbReference>
<dbReference type="AlphaFoldDB" id="A0AAE3Z8U8"/>
<evidence type="ECO:0000256" key="3">
    <source>
        <dbReference type="SAM" id="MobiDB-lite"/>
    </source>
</evidence>
<dbReference type="Pfam" id="PF02452">
    <property type="entry name" value="PemK_toxin"/>
    <property type="match status" value="1"/>
</dbReference>
<gene>
    <name evidence="4" type="ORF">JOF55_000663</name>
</gene>
<evidence type="ECO:0000256" key="2">
    <source>
        <dbReference type="ARBA" id="ARBA00022649"/>
    </source>
</evidence>
<keyword evidence="5" id="KW-1185">Reference proteome</keyword>
<protein>
    <submittedName>
        <fullName evidence="4">mRNA interferase MazF</fullName>
        <ecNumber evidence="4">3.1.-.-</ecNumber>
    </submittedName>
</protein>
<dbReference type="GO" id="GO:0003677">
    <property type="term" value="F:DNA binding"/>
    <property type="evidence" value="ECO:0007669"/>
    <property type="project" value="InterPro"/>
</dbReference>
<evidence type="ECO:0000313" key="4">
    <source>
        <dbReference type="EMBL" id="MDR7300482.1"/>
    </source>
</evidence>
<dbReference type="Proteomes" id="UP001180845">
    <property type="component" value="Unassembled WGS sequence"/>
</dbReference>
<comment type="similarity">
    <text evidence="1">Belongs to the PemK/MazF family.</text>
</comment>
<dbReference type="Gene3D" id="2.30.30.110">
    <property type="match status" value="1"/>
</dbReference>
<comment type="caution">
    <text evidence="4">The sequence shown here is derived from an EMBL/GenBank/DDBJ whole genome shotgun (WGS) entry which is preliminary data.</text>
</comment>